<keyword evidence="3 8" id="KW-0732">Signal</keyword>
<comment type="similarity">
    <text evidence="1">Belongs to the peptidase C40 family.</text>
</comment>
<dbReference type="PANTHER" id="PTHR47053">
    <property type="entry name" value="MUREIN DD-ENDOPEPTIDASE MEPH-RELATED"/>
    <property type="match status" value="1"/>
</dbReference>
<dbReference type="SUPFAM" id="SSF46966">
    <property type="entry name" value="Spectrin repeat"/>
    <property type="match status" value="1"/>
</dbReference>
<dbReference type="EMBL" id="FNFL01000002">
    <property type="protein sequence ID" value="SDK06171.1"/>
    <property type="molecule type" value="Genomic_DNA"/>
</dbReference>
<evidence type="ECO:0000256" key="6">
    <source>
        <dbReference type="SAM" id="Coils"/>
    </source>
</evidence>
<dbReference type="Pfam" id="PF00877">
    <property type="entry name" value="NLPC_P60"/>
    <property type="match status" value="1"/>
</dbReference>
<keyword evidence="11" id="KW-1185">Reference proteome</keyword>
<accession>A0A1G8YTR2</accession>
<dbReference type="PANTHER" id="PTHR47053:SF1">
    <property type="entry name" value="MUREIN DD-ENDOPEPTIDASE MEPH-RELATED"/>
    <property type="match status" value="1"/>
</dbReference>
<feature type="compositionally biased region" description="Polar residues" evidence="7">
    <location>
        <begin position="264"/>
        <end position="273"/>
    </location>
</feature>
<dbReference type="InterPro" id="IPR038765">
    <property type="entry name" value="Papain-like_cys_pep_sf"/>
</dbReference>
<keyword evidence="4 10" id="KW-0378">Hydrolase</keyword>
<gene>
    <name evidence="10" type="ORF">SAMN05216243_1823</name>
</gene>
<evidence type="ECO:0000256" key="5">
    <source>
        <dbReference type="ARBA" id="ARBA00022807"/>
    </source>
</evidence>
<keyword evidence="5" id="KW-0788">Thiol protease</keyword>
<dbReference type="AlphaFoldDB" id="A0A1G8YTR2"/>
<dbReference type="InterPro" id="IPR000064">
    <property type="entry name" value="NLP_P60_dom"/>
</dbReference>
<feature type="signal peptide" evidence="8">
    <location>
        <begin position="1"/>
        <end position="28"/>
    </location>
</feature>
<evidence type="ECO:0000256" key="4">
    <source>
        <dbReference type="ARBA" id="ARBA00022801"/>
    </source>
</evidence>
<evidence type="ECO:0000256" key="3">
    <source>
        <dbReference type="ARBA" id="ARBA00022729"/>
    </source>
</evidence>
<feature type="domain" description="NlpC/P60" evidence="9">
    <location>
        <begin position="288"/>
        <end position="415"/>
    </location>
</feature>
<evidence type="ECO:0000256" key="8">
    <source>
        <dbReference type="SAM" id="SignalP"/>
    </source>
</evidence>
<dbReference type="Pfam" id="PF24568">
    <property type="entry name" value="CC_PcsB"/>
    <property type="match status" value="1"/>
</dbReference>
<feature type="coiled-coil region" evidence="6">
    <location>
        <begin position="34"/>
        <end position="132"/>
    </location>
</feature>
<dbReference type="GO" id="GO:0008234">
    <property type="term" value="F:cysteine-type peptidase activity"/>
    <property type="evidence" value="ECO:0007669"/>
    <property type="project" value="UniProtKB-KW"/>
</dbReference>
<sequence>MFTRKWIGMKTAALLCVGSVIVPAAVSAETNGSLEDEQRQVQEQRSEIQDGIEKTEAQIEKVLAELQQLNEQIKRVEQAIKDNQKKIDDTKADIKDTHKEIEALEKDIAEIEEAMEKRLEILKERAKTLQKNGGTISYMEVILGSKSFGNFIDRVSLVSKVMDSDADLLAQHEADKKELEDKRQALDEKLTNLTDMQTELEGMQAQILEQKEQNDLLKEELKQKEQANLNEKAELQNKDEALASKEQQIRNEIEQRETQIETMSVEQPRNSDGTAASQTSKSKTSAPSGNINTVISAGYKYIGNSVYVFGGGRSASDIANGRFDCSGFVHWAFSQAGVRVGASTNSLKSAGKQVSSSDMKPGDLVFFNTYKTDGHVGIYIGGGKFIGSQSSTGVAVANMSSGYWKKHFNGRVVRVMN</sequence>
<feature type="coiled-coil region" evidence="6">
    <location>
        <begin position="162"/>
        <end position="255"/>
    </location>
</feature>
<proteinExistence type="inferred from homology"/>
<dbReference type="STRING" id="407036.SAMN05216243_1823"/>
<feature type="region of interest" description="Disordered" evidence="7">
    <location>
        <begin position="260"/>
        <end position="289"/>
    </location>
</feature>
<reference evidence="10 11" key="1">
    <citation type="submission" date="2016-10" db="EMBL/GenBank/DDBJ databases">
        <authorList>
            <person name="de Groot N.N."/>
        </authorList>
    </citation>
    <scope>NUCLEOTIDE SEQUENCE [LARGE SCALE GENOMIC DNA]</scope>
    <source>
        <strain evidence="10 11">CGMCC 1.6502</strain>
    </source>
</reference>
<protein>
    <submittedName>
        <fullName evidence="10">N-terminal domain of peptidoglycan hydrolase CwlO-containing protein</fullName>
    </submittedName>
</protein>
<dbReference type="OrthoDB" id="9813368at2"/>
<keyword evidence="6" id="KW-0175">Coiled coil</keyword>
<evidence type="ECO:0000256" key="2">
    <source>
        <dbReference type="ARBA" id="ARBA00022670"/>
    </source>
</evidence>
<keyword evidence="2" id="KW-0645">Protease</keyword>
<dbReference type="PROSITE" id="PS51935">
    <property type="entry name" value="NLPC_P60"/>
    <property type="match status" value="1"/>
</dbReference>
<dbReference type="RefSeq" id="WP_093213231.1">
    <property type="nucleotide sequence ID" value="NZ_FNFL01000002.1"/>
</dbReference>
<evidence type="ECO:0000256" key="7">
    <source>
        <dbReference type="SAM" id="MobiDB-lite"/>
    </source>
</evidence>
<evidence type="ECO:0000256" key="1">
    <source>
        <dbReference type="ARBA" id="ARBA00007074"/>
    </source>
</evidence>
<dbReference type="InterPro" id="IPR057309">
    <property type="entry name" value="PcsB_CC"/>
</dbReference>
<dbReference type="SUPFAM" id="SSF54001">
    <property type="entry name" value="Cysteine proteinases"/>
    <property type="match status" value="1"/>
</dbReference>
<evidence type="ECO:0000259" key="9">
    <source>
        <dbReference type="PROSITE" id="PS51935"/>
    </source>
</evidence>
<dbReference type="InterPro" id="IPR051202">
    <property type="entry name" value="Peptidase_C40"/>
</dbReference>
<feature type="chain" id="PRO_5011546421" evidence="8">
    <location>
        <begin position="29"/>
        <end position="417"/>
    </location>
</feature>
<evidence type="ECO:0000313" key="10">
    <source>
        <dbReference type="EMBL" id="SDK06171.1"/>
    </source>
</evidence>
<dbReference type="Gene3D" id="3.90.1720.10">
    <property type="entry name" value="endopeptidase domain like (from Nostoc punctiforme)"/>
    <property type="match status" value="1"/>
</dbReference>
<name>A0A1G8YTR2_9BACI</name>
<dbReference type="Proteomes" id="UP000198694">
    <property type="component" value="Unassembled WGS sequence"/>
</dbReference>
<dbReference type="GO" id="GO:0006508">
    <property type="term" value="P:proteolysis"/>
    <property type="evidence" value="ECO:0007669"/>
    <property type="project" value="UniProtKB-KW"/>
</dbReference>
<evidence type="ECO:0000313" key="11">
    <source>
        <dbReference type="Proteomes" id="UP000198694"/>
    </source>
</evidence>
<organism evidence="10 11">
    <name type="scientific">Sediminibacillus albus</name>
    <dbReference type="NCBI Taxonomy" id="407036"/>
    <lineage>
        <taxon>Bacteria</taxon>
        <taxon>Bacillati</taxon>
        <taxon>Bacillota</taxon>
        <taxon>Bacilli</taxon>
        <taxon>Bacillales</taxon>
        <taxon>Bacillaceae</taxon>
        <taxon>Sediminibacillus</taxon>
    </lineage>
</organism>
<dbReference type="Gene3D" id="6.10.250.3150">
    <property type="match status" value="1"/>
</dbReference>
<feature type="compositionally biased region" description="Low complexity" evidence="7">
    <location>
        <begin position="274"/>
        <end position="288"/>
    </location>
</feature>